<proteinExistence type="predicted"/>
<comment type="caution">
    <text evidence="2">The sequence shown here is derived from an EMBL/GenBank/DDBJ whole genome shotgun (WGS) entry which is preliminary data.</text>
</comment>
<sequence length="76" mass="8761">MINTLWRINLIDIESTLSHVCQAVLKDPNTSDSVRDLRGLRSTYVKLVQQYCNLAWNLGGAKTAYRRKNSLRHESK</sequence>
<dbReference type="Proteomes" id="UP000236291">
    <property type="component" value="Unassembled WGS sequence"/>
</dbReference>
<organism evidence="2 3">
    <name type="scientific">Trifolium pratense</name>
    <name type="common">Red clover</name>
    <dbReference type="NCBI Taxonomy" id="57577"/>
    <lineage>
        <taxon>Eukaryota</taxon>
        <taxon>Viridiplantae</taxon>
        <taxon>Streptophyta</taxon>
        <taxon>Embryophyta</taxon>
        <taxon>Tracheophyta</taxon>
        <taxon>Spermatophyta</taxon>
        <taxon>Magnoliopsida</taxon>
        <taxon>eudicotyledons</taxon>
        <taxon>Gunneridae</taxon>
        <taxon>Pentapetalae</taxon>
        <taxon>rosids</taxon>
        <taxon>fabids</taxon>
        <taxon>Fabales</taxon>
        <taxon>Fabaceae</taxon>
        <taxon>Papilionoideae</taxon>
        <taxon>50 kb inversion clade</taxon>
        <taxon>NPAAA clade</taxon>
        <taxon>Hologalegina</taxon>
        <taxon>IRL clade</taxon>
        <taxon>Trifolieae</taxon>
        <taxon>Trifolium</taxon>
    </lineage>
</organism>
<reference evidence="2 3" key="2">
    <citation type="journal article" date="2017" name="Front. Plant Sci.">
        <title>Gene Classification and Mining of Molecular Markers Useful in Red Clover (Trifolium pratense) Breeding.</title>
        <authorList>
            <person name="Istvanek J."/>
            <person name="Dluhosova J."/>
            <person name="Dluhos P."/>
            <person name="Patkova L."/>
            <person name="Nedelnik J."/>
            <person name="Repkova J."/>
        </authorList>
    </citation>
    <scope>NUCLEOTIDE SEQUENCE [LARGE SCALE GENOMIC DNA]</scope>
    <source>
        <strain evidence="3">cv. Tatra</strain>
        <tissue evidence="2">Young leaves</tissue>
    </source>
</reference>
<dbReference type="STRING" id="57577.A0A2K3P891"/>
<dbReference type="AlphaFoldDB" id="A0A2K3P891"/>
<evidence type="ECO:0000313" key="2">
    <source>
        <dbReference type="EMBL" id="PNY11511.1"/>
    </source>
</evidence>
<protein>
    <submittedName>
        <fullName evidence="2">Chaperone protein dnaJ 10-like</fullName>
    </submittedName>
</protein>
<evidence type="ECO:0000259" key="1">
    <source>
        <dbReference type="Pfam" id="PF14308"/>
    </source>
</evidence>
<dbReference type="Pfam" id="PF14308">
    <property type="entry name" value="DnaJ-X"/>
    <property type="match status" value="1"/>
</dbReference>
<accession>A0A2K3P891</accession>
<dbReference type="InterPro" id="IPR026894">
    <property type="entry name" value="DnaJ_X"/>
</dbReference>
<name>A0A2K3P891_TRIPR</name>
<gene>
    <name evidence="2" type="ORF">L195_g008119</name>
</gene>
<feature type="domain" description="DNAJ-containing protein X-domain" evidence="1">
    <location>
        <begin position="1"/>
        <end position="38"/>
    </location>
</feature>
<evidence type="ECO:0000313" key="3">
    <source>
        <dbReference type="Proteomes" id="UP000236291"/>
    </source>
</evidence>
<dbReference type="EMBL" id="ASHM01004589">
    <property type="protein sequence ID" value="PNY11511.1"/>
    <property type="molecule type" value="Genomic_DNA"/>
</dbReference>
<reference evidence="2 3" key="1">
    <citation type="journal article" date="2014" name="Am. J. Bot.">
        <title>Genome assembly and annotation for red clover (Trifolium pratense; Fabaceae).</title>
        <authorList>
            <person name="Istvanek J."/>
            <person name="Jaros M."/>
            <person name="Krenek A."/>
            <person name="Repkova J."/>
        </authorList>
    </citation>
    <scope>NUCLEOTIDE SEQUENCE [LARGE SCALE GENOMIC DNA]</scope>
    <source>
        <strain evidence="3">cv. Tatra</strain>
        <tissue evidence="2">Young leaves</tissue>
    </source>
</reference>